<accession>A0ABT3P7N0</accession>
<protein>
    <submittedName>
        <fullName evidence="3">DUF6265 family protein</fullName>
    </submittedName>
</protein>
<feature type="signal peptide" evidence="1">
    <location>
        <begin position="1"/>
        <end position="23"/>
    </location>
</feature>
<sequence length="162" mass="18611">MLRKYLVKPTLLCIFPLCWLPFASPQASDLPSLQWLSGCWKHESAEKKTVERWLPLEGNIMFGVGFTVANGVTTQYEFLEIKTNADTLTYIASPANQTRTTFALLEQSTNQVIFENPSHDFPQLISYQRKHKQLTISLRGVIDTNQQEFTYQLTRYPCNDST</sequence>
<dbReference type="RefSeq" id="WP_265617513.1">
    <property type="nucleotide sequence ID" value="NZ_JAPFRD010000010.1"/>
</dbReference>
<dbReference type="Pfam" id="PF19780">
    <property type="entry name" value="DUF6265"/>
    <property type="match status" value="1"/>
</dbReference>
<gene>
    <name evidence="3" type="ORF">OPS25_09730</name>
</gene>
<evidence type="ECO:0000256" key="1">
    <source>
        <dbReference type="SAM" id="SignalP"/>
    </source>
</evidence>
<evidence type="ECO:0000259" key="2">
    <source>
        <dbReference type="Pfam" id="PF19780"/>
    </source>
</evidence>
<organism evidence="3 4">
    <name type="scientific">Alteromonas aquimaris</name>
    <dbReference type="NCBI Taxonomy" id="2998417"/>
    <lineage>
        <taxon>Bacteria</taxon>
        <taxon>Pseudomonadati</taxon>
        <taxon>Pseudomonadota</taxon>
        <taxon>Gammaproteobacteria</taxon>
        <taxon>Alteromonadales</taxon>
        <taxon>Alteromonadaceae</taxon>
        <taxon>Alteromonas/Salinimonas group</taxon>
        <taxon>Alteromonas</taxon>
    </lineage>
</organism>
<dbReference type="InterPro" id="IPR046232">
    <property type="entry name" value="DUF6265"/>
</dbReference>
<dbReference type="Proteomes" id="UP001142810">
    <property type="component" value="Unassembled WGS sequence"/>
</dbReference>
<reference evidence="3" key="1">
    <citation type="submission" date="2022-11" db="EMBL/GenBank/DDBJ databases">
        <title>Alteromonas sp. nov., isolated from sea water of the Qingdao.</title>
        <authorList>
            <person name="Wang Q."/>
        </authorList>
    </citation>
    <scope>NUCLEOTIDE SEQUENCE</scope>
    <source>
        <strain evidence="3">ASW11-7</strain>
    </source>
</reference>
<keyword evidence="1" id="KW-0732">Signal</keyword>
<feature type="chain" id="PRO_5045170913" evidence="1">
    <location>
        <begin position="24"/>
        <end position="162"/>
    </location>
</feature>
<feature type="domain" description="DUF6265" evidence="2">
    <location>
        <begin position="34"/>
        <end position="139"/>
    </location>
</feature>
<proteinExistence type="predicted"/>
<evidence type="ECO:0000313" key="4">
    <source>
        <dbReference type="Proteomes" id="UP001142810"/>
    </source>
</evidence>
<comment type="caution">
    <text evidence="3">The sequence shown here is derived from an EMBL/GenBank/DDBJ whole genome shotgun (WGS) entry which is preliminary data.</text>
</comment>
<keyword evidence="4" id="KW-1185">Reference proteome</keyword>
<evidence type="ECO:0000313" key="3">
    <source>
        <dbReference type="EMBL" id="MCW8108773.1"/>
    </source>
</evidence>
<name>A0ABT3P7N0_9ALTE</name>
<dbReference type="EMBL" id="JAPFRD010000010">
    <property type="protein sequence ID" value="MCW8108773.1"/>
    <property type="molecule type" value="Genomic_DNA"/>
</dbReference>